<name>A0ACB9Q2L4_BAUVA</name>
<evidence type="ECO:0000313" key="1">
    <source>
        <dbReference type="EMBL" id="KAI4355364.1"/>
    </source>
</evidence>
<sequence>MWWRSASFILDKQQNDAALKPDTISISPPPDATAHSSMADTFQNPNPNPKISAYYQTRAQHHGVVTSDWLSQAQAAIDQNPDDHGISADEVRVADPGKPFSVIDEFNNWRKQPDLAEAVAAIRALAAVIRSSKATTMMELEIELKKASDSLKSWDATSISLTAGCDLFMRYVTRTSALEYEDFNSARSRLIERAEKFGEISQKARRIIAMLSQDFIFDGCTILVHGFSRVVLEVLKLAAQNKKLFRVFCTEGRPDRTGLRLSNELAKLDVPVKLLIDSAVAYTMDEVDMVFVGADGVVESGGILNMMGTYQIALVAHSMNKPVYVAAESYKFARLYPLDQKDLAPALRPIDFGVPIPSKVEVEKSARDYTPPQYLTLLFTDLGVLTPSVVSDELIQLYL</sequence>
<dbReference type="EMBL" id="CM039427">
    <property type="protein sequence ID" value="KAI4355364.1"/>
    <property type="molecule type" value="Genomic_DNA"/>
</dbReference>
<dbReference type="Proteomes" id="UP000828941">
    <property type="component" value="Chromosome 2"/>
</dbReference>
<accession>A0ACB9Q2L4</accession>
<evidence type="ECO:0000313" key="2">
    <source>
        <dbReference type="Proteomes" id="UP000828941"/>
    </source>
</evidence>
<protein>
    <submittedName>
        <fullName evidence="1">Uncharacterized protein</fullName>
    </submittedName>
</protein>
<comment type="caution">
    <text evidence="1">The sequence shown here is derived from an EMBL/GenBank/DDBJ whole genome shotgun (WGS) entry which is preliminary data.</text>
</comment>
<organism evidence="1 2">
    <name type="scientific">Bauhinia variegata</name>
    <name type="common">Purple orchid tree</name>
    <name type="synonym">Phanera variegata</name>
    <dbReference type="NCBI Taxonomy" id="167791"/>
    <lineage>
        <taxon>Eukaryota</taxon>
        <taxon>Viridiplantae</taxon>
        <taxon>Streptophyta</taxon>
        <taxon>Embryophyta</taxon>
        <taxon>Tracheophyta</taxon>
        <taxon>Spermatophyta</taxon>
        <taxon>Magnoliopsida</taxon>
        <taxon>eudicotyledons</taxon>
        <taxon>Gunneridae</taxon>
        <taxon>Pentapetalae</taxon>
        <taxon>rosids</taxon>
        <taxon>fabids</taxon>
        <taxon>Fabales</taxon>
        <taxon>Fabaceae</taxon>
        <taxon>Cercidoideae</taxon>
        <taxon>Cercideae</taxon>
        <taxon>Bauhiniinae</taxon>
        <taxon>Bauhinia</taxon>
    </lineage>
</organism>
<proteinExistence type="predicted"/>
<gene>
    <name evidence="1" type="ORF">L6164_004145</name>
</gene>
<keyword evidence="2" id="KW-1185">Reference proteome</keyword>
<reference evidence="1 2" key="1">
    <citation type="journal article" date="2022" name="DNA Res.">
        <title>Chromosomal-level genome assembly of the orchid tree Bauhinia variegata (Leguminosae; Cercidoideae) supports the allotetraploid origin hypothesis of Bauhinia.</title>
        <authorList>
            <person name="Zhong Y."/>
            <person name="Chen Y."/>
            <person name="Zheng D."/>
            <person name="Pang J."/>
            <person name="Liu Y."/>
            <person name="Luo S."/>
            <person name="Meng S."/>
            <person name="Qian L."/>
            <person name="Wei D."/>
            <person name="Dai S."/>
            <person name="Zhou R."/>
        </authorList>
    </citation>
    <scope>NUCLEOTIDE SEQUENCE [LARGE SCALE GENOMIC DNA]</scope>
    <source>
        <strain evidence="1">BV-YZ2020</strain>
    </source>
</reference>